<dbReference type="KEGG" id="tmn:UCRPA7_5505"/>
<evidence type="ECO:0000313" key="3">
    <source>
        <dbReference type="Proteomes" id="UP000014074"/>
    </source>
</evidence>
<feature type="region of interest" description="Disordered" evidence="1">
    <location>
        <begin position="239"/>
        <end position="264"/>
    </location>
</feature>
<dbReference type="GeneID" id="19326068"/>
<proteinExistence type="predicted"/>
<feature type="compositionally biased region" description="Basic and acidic residues" evidence="1">
    <location>
        <begin position="176"/>
        <end position="185"/>
    </location>
</feature>
<dbReference type="AlphaFoldDB" id="R8BIF7"/>
<dbReference type="HOGENOM" id="CLU_832049_0_0_1"/>
<reference evidence="3" key="1">
    <citation type="journal article" date="2013" name="Genome Announc.">
        <title>Draft genome sequence of the ascomycete Phaeoacremonium aleophilum strain UCR-PA7, a causal agent of the esca disease complex in grapevines.</title>
        <authorList>
            <person name="Blanco-Ulate B."/>
            <person name="Rolshausen P."/>
            <person name="Cantu D."/>
        </authorList>
    </citation>
    <scope>NUCLEOTIDE SEQUENCE [LARGE SCALE GENOMIC DNA]</scope>
    <source>
        <strain evidence="3">UCR-PA7</strain>
    </source>
</reference>
<accession>R8BIF7</accession>
<feature type="compositionally biased region" description="Polar residues" evidence="1">
    <location>
        <begin position="239"/>
        <end position="248"/>
    </location>
</feature>
<feature type="region of interest" description="Disordered" evidence="1">
    <location>
        <begin position="168"/>
        <end position="202"/>
    </location>
</feature>
<gene>
    <name evidence="2" type="ORF">UCRPA7_5505</name>
</gene>
<dbReference type="EMBL" id="KB933181">
    <property type="protein sequence ID" value="EON99096.1"/>
    <property type="molecule type" value="Genomic_DNA"/>
</dbReference>
<dbReference type="Proteomes" id="UP000014074">
    <property type="component" value="Unassembled WGS sequence"/>
</dbReference>
<protein>
    <submittedName>
        <fullName evidence="2">Uncharacterized protein</fullName>
    </submittedName>
</protein>
<keyword evidence="3" id="KW-1185">Reference proteome</keyword>
<feature type="region of interest" description="Disordered" evidence="1">
    <location>
        <begin position="74"/>
        <end position="97"/>
    </location>
</feature>
<organism evidence="2 3">
    <name type="scientific">Phaeoacremonium minimum (strain UCR-PA7)</name>
    <name type="common">Esca disease fungus</name>
    <name type="synonym">Togninia minima</name>
    <dbReference type="NCBI Taxonomy" id="1286976"/>
    <lineage>
        <taxon>Eukaryota</taxon>
        <taxon>Fungi</taxon>
        <taxon>Dikarya</taxon>
        <taxon>Ascomycota</taxon>
        <taxon>Pezizomycotina</taxon>
        <taxon>Sordariomycetes</taxon>
        <taxon>Sordariomycetidae</taxon>
        <taxon>Togniniales</taxon>
        <taxon>Togniniaceae</taxon>
        <taxon>Phaeoacremonium</taxon>
    </lineage>
</organism>
<evidence type="ECO:0000256" key="1">
    <source>
        <dbReference type="SAM" id="MobiDB-lite"/>
    </source>
</evidence>
<name>R8BIF7_PHAM7</name>
<evidence type="ECO:0000313" key="2">
    <source>
        <dbReference type="EMBL" id="EON99096.1"/>
    </source>
</evidence>
<sequence>MRQAKDYILGTNGKIRAVIILNCTYASRQKRLQHLSNSNTSKHKHNLELPGKLFKLTMTILHAITTLEGAEIKAEEGSKKKTEVSHSIKTNGKPEPEQHHLRLGVHISAAHVPITSTSTGCLALSLHDLDPRLPRHVPIDMPLRDVYALAEQAAEEQAFADSYYPAATASSAPAGDSKDQGDGTRKQKGLKQDQIAGKPNATAMRHSVLAQIKARCVEEYAGKKRFYSTQSWSRTVHNPTTVTSSSLSPMVAPAPPGQDSRRALSRPTASAGLVATRRPLGLALLHARDAARAVKWAGGLFSRRLR</sequence>
<dbReference type="RefSeq" id="XP_007916243.1">
    <property type="nucleotide sequence ID" value="XM_007918052.1"/>
</dbReference>